<dbReference type="RefSeq" id="WP_096448431.1">
    <property type="nucleotide sequence ID" value="NZ_JBHSOG010000014.1"/>
</dbReference>
<gene>
    <name evidence="5" type="ORF">ACFPTN_04720</name>
</gene>
<keyword evidence="6" id="KW-1185">Reference proteome</keyword>
<evidence type="ECO:0000256" key="1">
    <source>
        <dbReference type="SAM" id="MobiDB-lite"/>
    </source>
</evidence>
<keyword evidence="2" id="KW-0812">Transmembrane</keyword>
<dbReference type="InterPro" id="IPR003660">
    <property type="entry name" value="HAMP_dom"/>
</dbReference>
<dbReference type="PANTHER" id="PTHR45228:SF5">
    <property type="entry name" value="CYCLIC DI-GMP PHOSPHODIESTERASE VC_1348-RELATED"/>
    <property type="match status" value="1"/>
</dbReference>
<dbReference type="SUPFAM" id="SSF55781">
    <property type="entry name" value="GAF domain-like"/>
    <property type="match status" value="1"/>
</dbReference>
<dbReference type="Proteomes" id="UP001595974">
    <property type="component" value="Unassembled WGS sequence"/>
</dbReference>
<dbReference type="InterPro" id="IPR052020">
    <property type="entry name" value="Cyclic_di-GMP/3'3'-cGAMP_PDE"/>
</dbReference>
<dbReference type="SUPFAM" id="SSF109604">
    <property type="entry name" value="HD-domain/PDEase-like"/>
    <property type="match status" value="2"/>
</dbReference>
<organism evidence="5 6">
    <name type="scientific">Thauera sinica</name>
    <dbReference type="NCBI Taxonomy" id="2665146"/>
    <lineage>
        <taxon>Bacteria</taxon>
        <taxon>Pseudomonadati</taxon>
        <taxon>Pseudomonadota</taxon>
        <taxon>Betaproteobacteria</taxon>
        <taxon>Rhodocyclales</taxon>
        <taxon>Zoogloeaceae</taxon>
        <taxon>Thauera</taxon>
    </lineage>
</organism>
<dbReference type="Gene3D" id="3.30.450.20">
    <property type="entry name" value="PAS domain"/>
    <property type="match status" value="1"/>
</dbReference>
<evidence type="ECO:0000259" key="3">
    <source>
        <dbReference type="PROSITE" id="PS50885"/>
    </source>
</evidence>
<dbReference type="PROSITE" id="PS51832">
    <property type="entry name" value="HD_GYP"/>
    <property type="match status" value="1"/>
</dbReference>
<sequence length="933" mass="101196">MANPPSARPLRLPLHIPVAVLFSLLILGVGATISLYHYHATRLLLEVANERLFQKLADDARTALTESERAVRRSFVLLSASSLADAAGRDERFRFLPELAGLLSADPLIDSVMVGYGDGAFFLLRRADPPAGEGNEAAWTVLDAGSDDAEPHARPLLTYYFDDALRFLGTGPAVSAGFEPRLSDWYRRAAASDKLVVTPPYDFQHSHARGVTFARRNGSTVFGINVNFAAISSLLSRHSVTPSTRMRLVAGDRTLLASAAAAGGATAAGPFGDDLITRALDAPAAGAPPTLRMFDPATGGWHVSLAPMPGFGDEDWTLAVAAPDDEIFAEAYRQRQRAVLFTVAAVLVSFPLAWALSRLLTKPLHRLSGVAHSVSSLQFRQEAQTHSVILEVDQLAGAIAMMRSAIARFLELGRDLGAARDLHGLLRQVRAGAREVTGAPWCSASILIAGLDELEGADGTGTDERPPDDFEAEGLSDLGAQGDGPFSVKLAAPGGTIWHVLLIPLRNHEGEILGTLLLADRFAPDCRLQRSEVVGFLSALAGSAAIALENQRLLAGRKDLLHGVMRLVAEAIDAKSPYTGGHCRRVPRIALSLARAAHEAGTGPLAGYRLDPSGWEALQIAAWMHDCGKLTTPEYVIDKATKLETQYDRIHEIRTRFEVLKRDAEIGYWKGVAGGGDEVALRAERDLAWRTLDEEFAFVARCNRGGETMAAGDLERLGRIAQHRWTRTLDDTLGLSNAEMERRDGSPRAAPPAEETLLADRPEHVIPRRNSARFLPGNPWGFVMQAPDALYNRGELYNLSVARGTLTSEERFKINEHIVETIVMLGRLPLPPDLASVPEIAGGHHETMDGRGYPRGLKRDAMSVSARIMAIADIFEALTASDRPYKNAHSVDEALAIMETMRSRDAIDGDLFDLFVANEVWRDCVDQVDNAST</sequence>
<dbReference type="InterPro" id="IPR003607">
    <property type="entry name" value="HD/PDEase_dom"/>
</dbReference>
<feature type="transmembrane region" description="Helical" evidence="2">
    <location>
        <begin position="12"/>
        <end position="36"/>
    </location>
</feature>
<dbReference type="Gene3D" id="3.30.450.40">
    <property type="match status" value="1"/>
</dbReference>
<evidence type="ECO:0000256" key="2">
    <source>
        <dbReference type="SAM" id="Phobius"/>
    </source>
</evidence>
<dbReference type="InterPro" id="IPR037522">
    <property type="entry name" value="HD_GYP_dom"/>
</dbReference>
<dbReference type="CDD" id="cd00077">
    <property type="entry name" value="HDc"/>
    <property type="match status" value="1"/>
</dbReference>
<dbReference type="PANTHER" id="PTHR45228">
    <property type="entry name" value="CYCLIC DI-GMP PHOSPHODIESTERASE TM_0186-RELATED"/>
    <property type="match status" value="1"/>
</dbReference>
<proteinExistence type="predicted"/>
<keyword evidence="2" id="KW-1133">Transmembrane helix</keyword>
<name>A0ABW1AND7_9RHOO</name>
<dbReference type="Pfam" id="PF13487">
    <property type="entry name" value="HD_5"/>
    <property type="match status" value="1"/>
</dbReference>
<keyword evidence="2" id="KW-0472">Membrane</keyword>
<evidence type="ECO:0000259" key="4">
    <source>
        <dbReference type="PROSITE" id="PS51832"/>
    </source>
</evidence>
<dbReference type="SMART" id="SM00471">
    <property type="entry name" value="HDc"/>
    <property type="match status" value="1"/>
</dbReference>
<feature type="domain" description="HAMP" evidence="3">
    <location>
        <begin position="358"/>
        <end position="411"/>
    </location>
</feature>
<evidence type="ECO:0000313" key="5">
    <source>
        <dbReference type="EMBL" id="MFC5768666.1"/>
    </source>
</evidence>
<dbReference type="Gene3D" id="1.10.3210.10">
    <property type="entry name" value="Hypothetical protein af1432"/>
    <property type="match status" value="2"/>
</dbReference>
<evidence type="ECO:0000313" key="6">
    <source>
        <dbReference type="Proteomes" id="UP001595974"/>
    </source>
</evidence>
<protein>
    <submittedName>
        <fullName evidence="5">HD domain-containing phosphohydrolase</fullName>
    </submittedName>
</protein>
<dbReference type="Gene3D" id="6.10.340.10">
    <property type="match status" value="1"/>
</dbReference>
<feature type="domain" description="HD-GYP" evidence="4">
    <location>
        <begin position="714"/>
        <end position="931"/>
    </location>
</feature>
<dbReference type="EMBL" id="JBHSOG010000014">
    <property type="protein sequence ID" value="MFC5768666.1"/>
    <property type="molecule type" value="Genomic_DNA"/>
</dbReference>
<dbReference type="PROSITE" id="PS50885">
    <property type="entry name" value="HAMP"/>
    <property type="match status" value="1"/>
</dbReference>
<feature type="transmembrane region" description="Helical" evidence="2">
    <location>
        <begin position="338"/>
        <end position="356"/>
    </location>
</feature>
<dbReference type="SMART" id="SM00304">
    <property type="entry name" value="HAMP"/>
    <property type="match status" value="1"/>
</dbReference>
<dbReference type="InterPro" id="IPR029016">
    <property type="entry name" value="GAF-like_dom_sf"/>
</dbReference>
<reference evidence="6" key="1">
    <citation type="journal article" date="2019" name="Int. J. Syst. Evol. Microbiol.">
        <title>The Global Catalogue of Microorganisms (GCM) 10K type strain sequencing project: providing services to taxonomists for standard genome sequencing and annotation.</title>
        <authorList>
            <consortium name="The Broad Institute Genomics Platform"/>
            <consortium name="The Broad Institute Genome Sequencing Center for Infectious Disease"/>
            <person name="Wu L."/>
            <person name="Ma J."/>
        </authorList>
    </citation>
    <scope>NUCLEOTIDE SEQUENCE [LARGE SCALE GENOMIC DNA]</scope>
    <source>
        <strain evidence="6">SHR3</strain>
    </source>
</reference>
<comment type="caution">
    <text evidence="5">The sequence shown here is derived from an EMBL/GenBank/DDBJ whole genome shotgun (WGS) entry which is preliminary data.</text>
</comment>
<feature type="region of interest" description="Disordered" evidence="1">
    <location>
        <begin position="457"/>
        <end position="476"/>
    </location>
</feature>
<accession>A0ABW1AND7</accession>